<accession>A0ABR0A728</accession>
<dbReference type="Proteomes" id="UP001234178">
    <property type="component" value="Unassembled WGS sequence"/>
</dbReference>
<dbReference type="EMBL" id="JAOYFB010000036">
    <property type="protein sequence ID" value="KAK4020923.1"/>
    <property type="molecule type" value="Genomic_DNA"/>
</dbReference>
<evidence type="ECO:0000313" key="1">
    <source>
        <dbReference type="EMBL" id="KAK4020923.1"/>
    </source>
</evidence>
<name>A0ABR0A728_9CRUS</name>
<evidence type="ECO:0000313" key="2">
    <source>
        <dbReference type="Proteomes" id="UP001234178"/>
    </source>
</evidence>
<gene>
    <name evidence="1" type="ORF">OUZ56_002863</name>
</gene>
<reference evidence="1 2" key="1">
    <citation type="journal article" date="2023" name="Nucleic Acids Res.">
        <title>The hologenome of Daphnia magna reveals possible DNA methylation and microbiome-mediated evolution of the host genome.</title>
        <authorList>
            <person name="Chaturvedi A."/>
            <person name="Li X."/>
            <person name="Dhandapani V."/>
            <person name="Marshall H."/>
            <person name="Kissane S."/>
            <person name="Cuenca-Cambronero M."/>
            <person name="Asole G."/>
            <person name="Calvet F."/>
            <person name="Ruiz-Romero M."/>
            <person name="Marangio P."/>
            <person name="Guigo R."/>
            <person name="Rago D."/>
            <person name="Mirbahai L."/>
            <person name="Eastwood N."/>
            <person name="Colbourne J.K."/>
            <person name="Zhou J."/>
            <person name="Mallon E."/>
            <person name="Orsini L."/>
        </authorList>
    </citation>
    <scope>NUCLEOTIDE SEQUENCE [LARGE SCALE GENOMIC DNA]</scope>
    <source>
        <strain evidence="1">LRV0_1</strain>
    </source>
</reference>
<sequence length="86" mass="9852">MSKLDALAARHCCWLKNRESRDSAKELYPSDVLGVYVESMEDVDAEAMEHVPVACPAVVLFFHYTSSPLRIMWKVMYSYVNTTFNS</sequence>
<comment type="caution">
    <text evidence="1">The sequence shown here is derived from an EMBL/GenBank/DDBJ whole genome shotgun (WGS) entry which is preliminary data.</text>
</comment>
<keyword evidence="2" id="KW-1185">Reference proteome</keyword>
<organism evidence="1 2">
    <name type="scientific">Daphnia magna</name>
    <dbReference type="NCBI Taxonomy" id="35525"/>
    <lineage>
        <taxon>Eukaryota</taxon>
        <taxon>Metazoa</taxon>
        <taxon>Ecdysozoa</taxon>
        <taxon>Arthropoda</taxon>
        <taxon>Crustacea</taxon>
        <taxon>Branchiopoda</taxon>
        <taxon>Diplostraca</taxon>
        <taxon>Cladocera</taxon>
        <taxon>Anomopoda</taxon>
        <taxon>Daphniidae</taxon>
        <taxon>Daphnia</taxon>
    </lineage>
</organism>
<protein>
    <submittedName>
        <fullName evidence="1">Uncharacterized protein</fullName>
    </submittedName>
</protein>
<proteinExistence type="predicted"/>